<sequence length="67" mass="7618">MLCPVIPSKNGVFCPDIPNPGIHSPGLSAGDFFYIVLFAIQALLFQGMMPVYRLALFWRYTCYMDNR</sequence>
<proteinExistence type="predicted"/>
<dbReference type="Proteomes" id="UP000054761">
    <property type="component" value="Unassembled WGS sequence"/>
</dbReference>
<evidence type="ECO:0000256" key="1">
    <source>
        <dbReference type="SAM" id="Phobius"/>
    </source>
</evidence>
<keyword evidence="1" id="KW-0812">Transmembrane</keyword>
<feature type="transmembrane region" description="Helical" evidence="1">
    <location>
        <begin position="32"/>
        <end position="58"/>
    </location>
</feature>
<protein>
    <submittedName>
        <fullName evidence="2">Uncharacterized protein</fullName>
    </submittedName>
</protein>
<comment type="caution">
    <text evidence="2">The sequence shown here is derived from an EMBL/GenBank/DDBJ whole genome shotgun (WGS) entry which is preliminary data.</text>
</comment>
<name>A0A0W0WJS6_9GAMM</name>
<keyword evidence="3" id="KW-1185">Reference proteome</keyword>
<gene>
    <name evidence="2" type="ORF">Lisr_0406</name>
</gene>
<dbReference type="STRING" id="454.Lisr_0406"/>
<dbReference type="AlphaFoldDB" id="A0A0W0WJS6"/>
<reference evidence="2 3" key="1">
    <citation type="submission" date="2015-11" db="EMBL/GenBank/DDBJ databases">
        <title>Genomic analysis of 38 Legionella species identifies large and diverse effector repertoires.</title>
        <authorList>
            <person name="Burstein D."/>
            <person name="Amaro F."/>
            <person name="Zusman T."/>
            <person name="Lifshitz Z."/>
            <person name="Cohen O."/>
            <person name="Gilbert J.A."/>
            <person name="Pupko T."/>
            <person name="Shuman H.A."/>
            <person name="Segal G."/>
        </authorList>
    </citation>
    <scope>NUCLEOTIDE SEQUENCE [LARGE SCALE GENOMIC DNA]</scope>
    <source>
        <strain evidence="2 3">Bercovier 4</strain>
    </source>
</reference>
<accession>A0A0W0WJS6</accession>
<evidence type="ECO:0000313" key="3">
    <source>
        <dbReference type="Proteomes" id="UP000054761"/>
    </source>
</evidence>
<dbReference type="EMBL" id="LNYH01000012">
    <property type="protein sequence ID" value="KTD32596.1"/>
    <property type="molecule type" value="Genomic_DNA"/>
</dbReference>
<dbReference type="PATRIC" id="fig|454.4.peg.427"/>
<organism evidence="2 3">
    <name type="scientific">Legionella israelensis</name>
    <dbReference type="NCBI Taxonomy" id="454"/>
    <lineage>
        <taxon>Bacteria</taxon>
        <taxon>Pseudomonadati</taxon>
        <taxon>Pseudomonadota</taxon>
        <taxon>Gammaproteobacteria</taxon>
        <taxon>Legionellales</taxon>
        <taxon>Legionellaceae</taxon>
        <taxon>Legionella</taxon>
    </lineage>
</organism>
<keyword evidence="1" id="KW-0472">Membrane</keyword>
<evidence type="ECO:0000313" key="2">
    <source>
        <dbReference type="EMBL" id="KTD32596.1"/>
    </source>
</evidence>
<keyword evidence="1" id="KW-1133">Transmembrane helix</keyword>